<evidence type="ECO:0000313" key="1">
    <source>
        <dbReference type="EMBL" id="SDI33537.1"/>
    </source>
</evidence>
<reference evidence="2" key="1">
    <citation type="submission" date="2016-10" db="EMBL/GenBank/DDBJ databases">
        <authorList>
            <person name="Varghese N."/>
            <person name="Submissions S."/>
        </authorList>
    </citation>
    <scope>NUCLEOTIDE SEQUENCE [LARGE SCALE GENOMIC DNA]</scope>
    <source>
        <strain evidence="2">DSM 8344</strain>
    </source>
</reference>
<dbReference type="EMBL" id="FNCP01000034">
    <property type="protein sequence ID" value="SDI33537.1"/>
    <property type="molecule type" value="Genomic_DNA"/>
</dbReference>
<accession>A0A1G8JR87</accession>
<protein>
    <submittedName>
        <fullName evidence="1">Uncharacterized protein</fullName>
    </submittedName>
</protein>
<name>A0A1G8JR87_9FIRM</name>
<organism evidence="1 2">
    <name type="scientific">Desulfosporosinus hippei DSM 8344</name>
    <dbReference type="NCBI Taxonomy" id="1121419"/>
    <lineage>
        <taxon>Bacteria</taxon>
        <taxon>Bacillati</taxon>
        <taxon>Bacillota</taxon>
        <taxon>Clostridia</taxon>
        <taxon>Eubacteriales</taxon>
        <taxon>Desulfitobacteriaceae</taxon>
        <taxon>Desulfosporosinus</taxon>
    </lineage>
</organism>
<sequence length="54" mass="6567">MYIQKIPAEQLKAAKYNPRKDLKIGDVEYEKIRRSIENFYRELQWSNPNIAWPI</sequence>
<dbReference type="RefSeq" id="WP_176786245.1">
    <property type="nucleotide sequence ID" value="NZ_FNCP01000034.1"/>
</dbReference>
<dbReference type="STRING" id="1121419.SAMN05443529_1342"/>
<keyword evidence="2" id="KW-1185">Reference proteome</keyword>
<dbReference type="Proteomes" id="UP000198656">
    <property type="component" value="Unassembled WGS sequence"/>
</dbReference>
<dbReference type="AlphaFoldDB" id="A0A1G8JR87"/>
<gene>
    <name evidence="1" type="ORF">SAMN05443529_1342</name>
</gene>
<evidence type="ECO:0000313" key="2">
    <source>
        <dbReference type="Proteomes" id="UP000198656"/>
    </source>
</evidence>
<proteinExistence type="predicted"/>